<dbReference type="Gene3D" id="3.90.1750.20">
    <property type="entry name" value="Putative Large Serine Recombinase, Chain B, Domain 2"/>
    <property type="match status" value="1"/>
</dbReference>
<dbReference type="SMART" id="SM00857">
    <property type="entry name" value="Resolvase"/>
    <property type="match status" value="1"/>
</dbReference>
<dbReference type="AlphaFoldDB" id="A0A225DP72"/>
<dbReference type="PANTHER" id="PTHR30461">
    <property type="entry name" value="DNA-INVERTASE FROM LAMBDOID PROPHAGE"/>
    <property type="match status" value="1"/>
</dbReference>
<feature type="domain" description="Resolvase/invertase-type recombinase catalytic" evidence="1">
    <location>
        <begin position="22"/>
        <end position="173"/>
    </location>
</feature>
<protein>
    <recommendedName>
        <fullName evidence="1">Resolvase/invertase-type recombinase catalytic domain-containing protein</fullName>
    </recommendedName>
</protein>
<dbReference type="Pfam" id="PF00239">
    <property type="entry name" value="Resolvase"/>
    <property type="match status" value="1"/>
</dbReference>
<proteinExistence type="predicted"/>
<dbReference type="Proteomes" id="UP000214646">
    <property type="component" value="Unassembled WGS sequence"/>
</dbReference>
<organism evidence="2 3">
    <name type="scientific">Fimbriiglobus ruber</name>
    <dbReference type="NCBI Taxonomy" id="1908690"/>
    <lineage>
        <taxon>Bacteria</taxon>
        <taxon>Pseudomonadati</taxon>
        <taxon>Planctomycetota</taxon>
        <taxon>Planctomycetia</taxon>
        <taxon>Gemmatales</taxon>
        <taxon>Gemmataceae</taxon>
        <taxon>Fimbriiglobus</taxon>
    </lineage>
</organism>
<keyword evidence="3" id="KW-1185">Reference proteome</keyword>
<evidence type="ECO:0000313" key="2">
    <source>
        <dbReference type="EMBL" id="OWK43270.1"/>
    </source>
</evidence>
<evidence type="ECO:0000259" key="1">
    <source>
        <dbReference type="PROSITE" id="PS51736"/>
    </source>
</evidence>
<dbReference type="InterPro" id="IPR038109">
    <property type="entry name" value="DNA_bind_recomb_sf"/>
</dbReference>
<gene>
    <name evidence="2" type="ORF">FRUB_02869</name>
</gene>
<dbReference type="GO" id="GO:0000150">
    <property type="term" value="F:DNA strand exchange activity"/>
    <property type="evidence" value="ECO:0007669"/>
    <property type="project" value="InterPro"/>
</dbReference>
<dbReference type="CDD" id="cd00338">
    <property type="entry name" value="Ser_Recombinase"/>
    <property type="match status" value="1"/>
</dbReference>
<dbReference type="InterPro" id="IPR050639">
    <property type="entry name" value="SSR_resolvase"/>
</dbReference>
<name>A0A225DP72_9BACT</name>
<evidence type="ECO:0000313" key="3">
    <source>
        <dbReference type="Proteomes" id="UP000214646"/>
    </source>
</evidence>
<dbReference type="RefSeq" id="WP_202973938.1">
    <property type="nucleotide sequence ID" value="NZ_NIDE01000004.1"/>
</dbReference>
<dbReference type="EMBL" id="NIDE01000004">
    <property type="protein sequence ID" value="OWK43270.1"/>
    <property type="molecule type" value="Genomic_DNA"/>
</dbReference>
<reference evidence="3" key="1">
    <citation type="submission" date="2017-06" db="EMBL/GenBank/DDBJ databases">
        <title>Genome analysis of Fimbriiglobus ruber SP5, the first member of the order Planctomycetales with confirmed chitinolytic capability.</title>
        <authorList>
            <person name="Ravin N.V."/>
            <person name="Rakitin A.L."/>
            <person name="Ivanova A.A."/>
            <person name="Beletsky A.V."/>
            <person name="Kulichevskaya I.S."/>
            <person name="Mardanov A.V."/>
            <person name="Dedysh S.N."/>
        </authorList>
    </citation>
    <scope>NUCLEOTIDE SEQUENCE [LARGE SCALE GENOMIC DNA]</scope>
    <source>
        <strain evidence="3">SP5</strain>
    </source>
</reference>
<accession>A0A225DP72</accession>
<sequence>MTATPRDLSPSPKVRPWHLDRGAIVYVRQSTPQQVADHQESTARQYALTDRASALGWTRERVTVIDDDLGKSGQSIEGRPGFQRLLAEVALDRIGLILGLEMSRRARSCKDGHQLLELCARFRVLLADADGVFDPTDHSDRLLLGLHGMMNEAELHVLKQRMHQGKLNKARRGELIVSVPVGYLKHPSGQVTLDPDEQAQGVVRLIFDEFDRQAPSTESFAT</sequence>
<dbReference type="SUPFAM" id="SSF53041">
    <property type="entry name" value="Resolvase-like"/>
    <property type="match status" value="1"/>
</dbReference>
<dbReference type="GO" id="GO:0003677">
    <property type="term" value="F:DNA binding"/>
    <property type="evidence" value="ECO:0007669"/>
    <property type="project" value="InterPro"/>
</dbReference>
<dbReference type="PROSITE" id="PS51736">
    <property type="entry name" value="RECOMBINASES_3"/>
    <property type="match status" value="1"/>
</dbReference>
<dbReference type="InterPro" id="IPR006119">
    <property type="entry name" value="Resolv_N"/>
</dbReference>
<comment type="caution">
    <text evidence="2">The sequence shown here is derived from an EMBL/GenBank/DDBJ whole genome shotgun (WGS) entry which is preliminary data.</text>
</comment>
<dbReference type="Gene3D" id="3.40.50.1390">
    <property type="entry name" value="Resolvase, N-terminal catalytic domain"/>
    <property type="match status" value="1"/>
</dbReference>
<dbReference type="InterPro" id="IPR036162">
    <property type="entry name" value="Resolvase-like_N_sf"/>
</dbReference>
<dbReference type="PANTHER" id="PTHR30461:SF23">
    <property type="entry name" value="DNA RECOMBINASE-RELATED"/>
    <property type="match status" value="1"/>
</dbReference>